<gene>
    <name evidence="1" type="ORF">L1987_70575</name>
</gene>
<evidence type="ECO:0000313" key="2">
    <source>
        <dbReference type="Proteomes" id="UP001056120"/>
    </source>
</evidence>
<sequence>MEILDYLLLDCYHSDCSAYISIAHSVKYATALHTNISVWINRRFVSSISSDSTKVASIVGKQREGILGV</sequence>
<protein>
    <submittedName>
        <fullName evidence="1">Uncharacterized protein</fullName>
    </submittedName>
</protein>
<organism evidence="1 2">
    <name type="scientific">Smallanthus sonchifolius</name>
    <dbReference type="NCBI Taxonomy" id="185202"/>
    <lineage>
        <taxon>Eukaryota</taxon>
        <taxon>Viridiplantae</taxon>
        <taxon>Streptophyta</taxon>
        <taxon>Embryophyta</taxon>
        <taxon>Tracheophyta</taxon>
        <taxon>Spermatophyta</taxon>
        <taxon>Magnoliopsida</taxon>
        <taxon>eudicotyledons</taxon>
        <taxon>Gunneridae</taxon>
        <taxon>Pentapetalae</taxon>
        <taxon>asterids</taxon>
        <taxon>campanulids</taxon>
        <taxon>Asterales</taxon>
        <taxon>Asteraceae</taxon>
        <taxon>Asteroideae</taxon>
        <taxon>Heliantheae alliance</taxon>
        <taxon>Millerieae</taxon>
        <taxon>Smallanthus</taxon>
    </lineage>
</organism>
<reference evidence="1 2" key="2">
    <citation type="journal article" date="2022" name="Mol. Ecol. Resour.">
        <title>The genomes of chicory, endive, great burdock and yacon provide insights into Asteraceae paleo-polyploidization history and plant inulin production.</title>
        <authorList>
            <person name="Fan W."/>
            <person name="Wang S."/>
            <person name="Wang H."/>
            <person name="Wang A."/>
            <person name="Jiang F."/>
            <person name="Liu H."/>
            <person name="Zhao H."/>
            <person name="Xu D."/>
            <person name="Zhang Y."/>
        </authorList>
    </citation>
    <scope>NUCLEOTIDE SEQUENCE [LARGE SCALE GENOMIC DNA]</scope>
    <source>
        <strain evidence="2">cv. Yunnan</strain>
        <tissue evidence="1">Leaves</tissue>
    </source>
</reference>
<name>A0ACB9APY8_9ASTR</name>
<comment type="caution">
    <text evidence="1">The sequence shown here is derived from an EMBL/GenBank/DDBJ whole genome shotgun (WGS) entry which is preliminary data.</text>
</comment>
<accession>A0ACB9APY8</accession>
<evidence type="ECO:0000313" key="1">
    <source>
        <dbReference type="EMBL" id="KAI3712026.1"/>
    </source>
</evidence>
<dbReference type="Proteomes" id="UP001056120">
    <property type="component" value="Linkage Group LG24"/>
</dbReference>
<reference evidence="2" key="1">
    <citation type="journal article" date="2022" name="Mol. Ecol. Resour.">
        <title>The genomes of chicory, endive, great burdock and yacon provide insights into Asteraceae palaeo-polyploidization history and plant inulin production.</title>
        <authorList>
            <person name="Fan W."/>
            <person name="Wang S."/>
            <person name="Wang H."/>
            <person name="Wang A."/>
            <person name="Jiang F."/>
            <person name="Liu H."/>
            <person name="Zhao H."/>
            <person name="Xu D."/>
            <person name="Zhang Y."/>
        </authorList>
    </citation>
    <scope>NUCLEOTIDE SEQUENCE [LARGE SCALE GENOMIC DNA]</scope>
    <source>
        <strain evidence="2">cv. Yunnan</strain>
    </source>
</reference>
<keyword evidence="2" id="KW-1185">Reference proteome</keyword>
<dbReference type="EMBL" id="CM042041">
    <property type="protein sequence ID" value="KAI3712026.1"/>
    <property type="molecule type" value="Genomic_DNA"/>
</dbReference>
<proteinExistence type="predicted"/>